<dbReference type="PROSITE" id="PS00624">
    <property type="entry name" value="GMC_OXRED_2"/>
    <property type="match status" value="1"/>
</dbReference>
<reference evidence="7" key="3">
    <citation type="journal article" date="2013" name="Nucleic Acids Res.">
        <title>The genome of Anopheles darlingi, the main neotropical malaria vector.</title>
        <authorList>
            <person name="Marinotti O."/>
            <person name="Cerqueira G.C."/>
            <person name="de Almeida L.G."/>
            <person name="Ferro M.I."/>
            <person name="Loreto E.L."/>
            <person name="Zaha A."/>
            <person name="Teixeira S.M."/>
            <person name="Wespiser A.R."/>
            <person name="Almeida E Silva A."/>
            <person name="Schlindwein A.D."/>
            <person name="Pacheco A.C."/>
            <person name="Silva A.L."/>
            <person name="Graveley B.R."/>
            <person name="Walenz B.P."/>
            <person name="Lima Bde A."/>
            <person name="Ribeiro C.A."/>
            <person name="Nunes-Silva C.G."/>
            <person name="de Carvalho C.R."/>
            <person name="Soares C.M."/>
            <person name="de Menezes C.B."/>
            <person name="Matiolli C."/>
            <person name="Caffrey D."/>
            <person name="Araujo D.A."/>
            <person name="de Oliveira D.M."/>
            <person name="Golenbock D."/>
            <person name="Grisard E.C."/>
            <person name="Fantinatti-Garboggini F."/>
            <person name="de Carvalho F.M."/>
            <person name="Barcellos F.G."/>
            <person name="Prosdocimi F."/>
            <person name="May G."/>
            <person name="Azevedo Junior G.M."/>
            <person name="Guimaraes G.M."/>
            <person name="Goldman G.H."/>
            <person name="Padilha I.Q."/>
            <person name="Batista Jda S."/>
            <person name="Ferro J.A."/>
            <person name="Ribeiro J.M."/>
            <person name="Fietto J.L."/>
            <person name="Dabbas K.M."/>
            <person name="Cerdeira L."/>
            <person name="Agnez-Lima L.F."/>
            <person name="Brocchi M."/>
            <person name="de Carvalho M.O."/>
            <person name="Teixeira Mde M."/>
            <person name="Diniz Maia Mde M."/>
            <person name="Goldman M.H."/>
            <person name="Cruz Schneider M.P."/>
            <person name="Felipe M.S."/>
            <person name="Hungria M."/>
            <person name="Nicolas M.F."/>
            <person name="Pereira M."/>
            <person name="Montes M.A."/>
            <person name="Cantao M.E."/>
            <person name="Vincentz M."/>
            <person name="Rafael M.S."/>
            <person name="Silverman N."/>
            <person name="Stoco P.H."/>
            <person name="Souza R.C."/>
            <person name="Vicentini R."/>
            <person name="Gazzinelli R.T."/>
            <person name="Neves Rde O."/>
            <person name="Silva R."/>
            <person name="Astolfi-Filho S."/>
            <person name="Maciel T.E."/>
            <person name="Urmenyi T.P."/>
            <person name="Tadei W.P."/>
            <person name="Camargo E.P."/>
            <person name="de Vasconcelos A.T."/>
        </authorList>
    </citation>
    <scope>NUCLEOTIDE SEQUENCE</scope>
</reference>
<dbReference type="PROSITE" id="PS00623">
    <property type="entry name" value="GMC_OXRED_1"/>
    <property type="match status" value="1"/>
</dbReference>
<dbReference type="PIRSF" id="PIRSF000137">
    <property type="entry name" value="Alcohol_oxidase"/>
    <property type="match status" value="1"/>
</dbReference>
<feature type="binding site" evidence="3">
    <location>
        <position position="169"/>
    </location>
    <ligand>
        <name>FAD</name>
        <dbReference type="ChEBI" id="CHEBI:57692"/>
    </ligand>
</feature>
<name>W5JAK2_ANODA</name>
<protein>
    <submittedName>
        <fullName evidence="7">Glucose dehydrogenase</fullName>
    </submittedName>
</protein>
<feature type="domain" description="Glucose-methanol-choline oxidoreductase N-terminal" evidence="5">
    <location>
        <begin position="163"/>
        <end position="186"/>
    </location>
</feature>
<evidence type="ECO:0000256" key="1">
    <source>
        <dbReference type="ARBA" id="ARBA00010790"/>
    </source>
</evidence>
<accession>W5JAK2</accession>
<evidence type="ECO:0000259" key="5">
    <source>
        <dbReference type="PROSITE" id="PS00623"/>
    </source>
</evidence>
<feature type="active site" description="Proton donor" evidence="2">
    <location>
        <position position="581"/>
    </location>
</feature>
<dbReference type="GO" id="GO:0016614">
    <property type="term" value="F:oxidoreductase activity, acting on CH-OH group of donors"/>
    <property type="evidence" value="ECO:0007669"/>
    <property type="project" value="InterPro"/>
</dbReference>
<keyword evidence="4" id="KW-0285">Flavoprotein</keyword>
<evidence type="ECO:0000313" key="9">
    <source>
        <dbReference type="Proteomes" id="UP000000673"/>
    </source>
</evidence>
<dbReference type="Pfam" id="PF05199">
    <property type="entry name" value="GMC_oxred_C"/>
    <property type="match status" value="1"/>
</dbReference>
<dbReference type="PANTHER" id="PTHR11552:SF216">
    <property type="entry name" value="GLUCOSE-METHANOL-CHOLINE OXIDOREDUCTASE N-TERMINAL DOMAIN-CONTAINING PROTEIN"/>
    <property type="match status" value="1"/>
</dbReference>
<comment type="cofactor">
    <cofactor evidence="3">
        <name>FAD</name>
        <dbReference type="ChEBI" id="CHEBI:57692"/>
    </cofactor>
</comment>
<evidence type="ECO:0000259" key="6">
    <source>
        <dbReference type="PROSITE" id="PS00624"/>
    </source>
</evidence>
<dbReference type="EMBL" id="ADMH02001672">
    <property type="protein sequence ID" value="ETN61477.1"/>
    <property type="molecule type" value="Genomic_DNA"/>
</dbReference>
<evidence type="ECO:0000256" key="2">
    <source>
        <dbReference type="PIRSR" id="PIRSR000137-1"/>
    </source>
</evidence>
<feature type="domain" description="Glucose-methanol-choline oxidoreductase N-terminal" evidence="6">
    <location>
        <begin position="339"/>
        <end position="353"/>
    </location>
</feature>
<dbReference type="eggNOG" id="KOG1238">
    <property type="taxonomic scope" value="Eukaryota"/>
</dbReference>
<feature type="active site" description="Proton acceptor" evidence="2">
    <location>
        <position position="625"/>
    </location>
</feature>
<reference evidence="7 9" key="1">
    <citation type="journal article" date="2010" name="BMC Genomics">
        <title>Combination of measures distinguishes pre-miRNAs from other stem-loops in the genome of the newly sequenced Anopheles darlingi.</title>
        <authorList>
            <person name="Mendes N.D."/>
            <person name="Freitas A.T."/>
            <person name="Vasconcelos A.T."/>
            <person name="Sagot M.F."/>
        </authorList>
    </citation>
    <scope>NUCLEOTIDE SEQUENCE</scope>
</reference>
<organism evidence="7">
    <name type="scientific">Anopheles darlingi</name>
    <name type="common">Mosquito</name>
    <dbReference type="NCBI Taxonomy" id="43151"/>
    <lineage>
        <taxon>Eukaryota</taxon>
        <taxon>Metazoa</taxon>
        <taxon>Ecdysozoa</taxon>
        <taxon>Arthropoda</taxon>
        <taxon>Hexapoda</taxon>
        <taxon>Insecta</taxon>
        <taxon>Pterygota</taxon>
        <taxon>Neoptera</taxon>
        <taxon>Endopterygota</taxon>
        <taxon>Diptera</taxon>
        <taxon>Nematocera</taxon>
        <taxon>Culicoidea</taxon>
        <taxon>Culicidae</taxon>
        <taxon>Anophelinae</taxon>
        <taxon>Anopheles</taxon>
    </lineage>
</organism>
<dbReference type="SUPFAM" id="SSF54373">
    <property type="entry name" value="FAD-linked reductases, C-terminal domain"/>
    <property type="match status" value="1"/>
</dbReference>
<dbReference type="STRING" id="43151.W5JAK2"/>
<dbReference type="Proteomes" id="UP000000673">
    <property type="component" value="Unassembled WGS sequence"/>
</dbReference>
<keyword evidence="9" id="KW-1185">Reference proteome</keyword>
<evidence type="ECO:0000256" key="4">
    <source>
        <dbReference type="RuleBase" id="RU003968"/>
    </source>
</evidence>
<dbReference type="EnsemblMetazoa" id="ADAC006860-RA">
    <property type="protein sequence ID" value="ADAC006860-PA"/>
    <property type="gene ID" value="ADAC006860"/>
</dbReference>
<reference evidence="7" key="2">
    <citation type="submission" date="2010-05" db="EMBL/GenBank/DDBJ databases">
        <authorList>
            <person name="Almeida L.G."/>
            <person name="Nicolas M.F."/>
            <person name="Souza R.C."/>
            <person name="Vasconcelos A.T.R."/>
        </authorList>
    </citation>
    <scope>NUCLEOTIDE SEQUENCE</scope>
</reference>
<dbReference type="InterPro" id="IPR036188">
    <property type="entry name" value="FAD/NAD-bd_sf"/>
</dbReference>
<dbReference type="GO" id="GO:0050660">
    <property type="term" value="F:flavin adenine dinucleotide binding"/>
    <property type="evidence" value="ECO:0007669"/>
    <property type="project" value="InterPro"/>
</dbReference>
<dbReference type="AlphaFoldDB" id="W5JAK2"/>
<keyword evidence="3 4" id="KW-0274">FAD</keyword>
<comment type="similarity">
    <text evidence="1 4">Belongs to the GMC oxidoreductase family.</text>
</comment>
<evidence type="ECO:0000313" key="7">
    <source>
        <dbReference type="EMBL" id="ETN61477.1"/>
    </source>
</evidence>
<dbReference type="SUPFAM" id="SSF51905">
    <property type="entry name" value="FAD/NAD(P)-binding domain"/>
    <property type="match status" value="1"/>
</dbReference>
<dbReference type="FunCoup" id="W5JAK2">
    <property type="interactions" value="20"/>
</dbReference>
<dbReference type="InterPro" id="IPR000172">
    <property type="entry name" value="GMC_OxRdtase_N"/>
</dbReference>
<dbReference type="OMA" id="YGQPHFE"/>
<dbReference type="Gene3D" id="3.30.560.10">
    <property type="entry name" value="Glucose Oxidase, domain 3"/>
    <property type="match status" value="1"/>
</dbReference>
<evidence type="ECO:0000256" key="3">
    <source>
        <dbReference type="PIRSR" id="PIRSR000137-2"/>
    </source>
</evidence>
<dbReference type="HOGENOM" id="CLU_002865_7_0_1"/>
<dbReference type="Pfam" id="PF00732">
    <property type="entry name" value="GMC_oxred_N"/>
    <property type="match status" value="1"/>
</dbReference>
<dbReference type="Gene3D" id="3.50.50.60">
    <property type="entry name" value="FAD/NAD(P)-binding domain"/>
    <property type="match status" value="1"/>
</dbReference>
<dbReference type="VEuPathDB" id="VectorBase:ADAR2_004786"/>
<dbReference type="InterPro" id="IPR012132">
    <property type="entry name" value="GMC_OxRdtase"/>
</dbReference>
<dbReference type="VEuPathDB" id="VectorBase:ADAC006860"/>
<feature type="binding site" evidence="3">
    <location>
        <position position="302"/>
    </location>
    <ligand>
        <name>FAD</name>
        <dbReference type="ChEBI" id="CHEBI:57692"/>
    </ligand>
</feature>
<evidence type="ECO:0000313" key="8">
    <source>
        <dbReference type="EnsemblMetazoa" id="ADAC006860-PA"/>
    </source>
</evidence>
<proteinExistence type="inferred from homology"/>
<dbReference type="PANTHER" id="PTHR11552">
    <property type="entry name" value="GLUCOSE-METHANOL-CHOLINE GMC OXIDOREDUCTASE"/>
    <property type="match status" value="1"/>
</dbReference>
<dbReference type="InterPro" id="IPR007867">
    <property type="entry name" value="GMC_OxRtase_C"/>
</dbReference>
<reference evidence="8" key="4">
    <citation type="submission" date="2015-06" db="UniProtKB">
        <authorList>
            <consortium name="EnsemblMetazoa"/>
        </authorList>
    </citation>
    <scope>IDENTIFICATION</scope>
</reference>
<sequence length="650" mass="71762">MGSRYELHRKGPRMFATRVIPAAKQFTGSLTTSMLVVLLQYLLVVPAIEASGNTVVQILFDETSALLGNASDRIPDTVVYRKEYDFIVIGAGSGGSVMANRLSEMRDWSVLLLEAGKEGNMITEVPLTAGITSITGYNWGYKADPSTGACLGLEGGVCNWPKGRGLGGTSLINYLIYTRGHRRDYDEWEQAGNPGWGYREVLHYFKKLERVHIPSLRNSPYRSTSGLVDIEESSFETPLLKRFIEAGKGLGYEATDTNGEIQLGFGKAQATMRKGRRCSAAKAYLSPAAKRSNLDISMYSRVTKILIDPITKLAYGVEFVKHRRRYVIRARKEVILAAGAIASPQLLMLSGVGPRSHLQELGIPVIQDLPVGYNLQDHVNLPGLVFPVQQPITVRERDMRSPKYALEYFLQGRGPFTVPGGAEGVAFVKTNISYTPADYPDIELVMGSGAYNNDESGTLRAAIGITEEFHQRTYGTIFGKHAFSISPVLMRPKSRGRISLKSTNPYHWPHMEGNFYANLDDLVVLREGVKLTLSLVENSPSFQTLGAHLHRTPFFGCEGPTFRSDEYWECAIRQIGSSLQHQCGTCKMGPATDPGAVVNAQLQVYGIRGLRVVDASIMPTIPASHTNAVVFMIGEKAADMVKEYWFNEIR</sequence>
<gene>
    <name evidence="7" type="ORF">AND_006860</name>
</gene>